<comment type="caution">
    <text evidence="1">The sequence shown here is derived from an EMBL/GenBank/DDBJ whole genome shotgun (WGS) entry which is preliminary data.</text>
</comment>
<dbReference type="EMBL" id="MSIE01000054">
    <property type="protein sequence ID" value="OLF13530.1"/>
    <property type="molecule type" value="Genomic_DNA"/>
</dbReference>
<protein>
    <submittedName>
        <fullName evidence="1">Uncharacterized protein</fullName>
    </submittedName>
</protein>
<sequence length="115" mass="11881">MPEPVLISIAAALAAKAVTGLYDFVRDRLANRPGATEVLEAAAGAQPDSAEVVALGEVLATAEAADPEFGIELRARWHAASVEQRADRGGVTNQVSGSVRGNVVQARDIQGGISF</sequence>
<dbReference type="OrthoDB" id="4555377at2"/>
<accession>A0A1Q8CGU0</accession>
<reference evidence="1 2" key="1">
    <citation type="submission" date="2016-12" db="EMBL/GenBank/DDBJ databases">
        <title>The draft genome sequence of Actinophytocola sp. 11-183.</title>
        <authorList>
            <person name="Wang W."/>
            <person name="Yuan L."/>
        </authorList>
    </citation>
    <scope>NUCLEOTIDE SEQUENCE [LARGE SCALE GENOMIC DNA]</scope>
    <source>
        <strain evidence="1 2">11-183</strain>
    </source>
</reference>
<dbReference type="AlphaFoldDB" id="A0A1Q8CGU0"/>
<keyword evidence="2" id="KW-1185">Reference proteome</keyword>
<name>A0A1Q8CGU0_9PSEU</name>
<evidence type="ECO:0000313" key="1">
    <source>
        <dbReference type="EMBL" id="OLF13530.1"/>
    </source>
</evidence>
<dbReference type="RefSeq" id="WP_075128547.1">
    <property type="nucleotide sequence ID" value="NZ_MSIE01000054.1"/>
</dbReference>
<evidence type="ECO:0000313" key="2">
    <source>
        <dbReference type="Proteomes" id="UP000185596"/>
    </source>
</evidence>
<proteinExistence type="predicted"/>
<organism evidence="1 2">
    <name type="scientific">Actinophytocola xanthii</name>
    <dbReference type="NCBI Taxonomy" id="1912961"/>
    <lineage>
        <taxon>Bacteria</taxon>
        <taxon>Bacillati</taxon>
        <taxon>Actinomycetota</taxon>
        <taxon>Actinomycetes</taxon>
        <taxon>Pseudonocardiales</taxon>
        <taxon>Pseudonocardiaceae</taxon>
    </lineage>
</organism>
<dbReference type="Proteomes" id="UP000185596">
    <property type="component" value="Unassembled WGS sequence"/>
</dbReference>
<gene>
    <name evidence="1" type="ORF">BU204_26890</name>
</gene>